<dbReference type="EMBL" id="LT622865">
    <property type="protein sequence ID" value="SCW21846.1"/>
    <property type="molecule type" value="Genomic_DNA"/>
</dbReference>
<dbReference type="InterPro" id="IPR012318">
    <property type="entry name" value="HTH_CRP"/>
</dbReference>
<dbReference type="PROSITE" id="PS51063">
    <property type="entry name" value="HTH_CRP_2"/>
    <property type="match status" value="1"/>
</dbReference>
<dbReference type="GO" id="GO:0006355">
    <property type="term" value="P:regulation of DNA-templated transcription"/>
    <property type="evidence" value="ECO:0007669"/>
    <property type="project" value="InterPro"/>
</dbReference>
<dbReference type="Gene3D" id="1.10.10.10">
    <property type="entry name" value="Winged helix-like DNA-binding domain superfamily/Winged helix DNA-binding domain"/>
    <property type="match status" value="1"/>
</dbReference>
<name>A0A1G4NTG8_9FLOR</name>
<dbReference type="GeneID" id="29998724"/>
<proteinExistence type="predicted"/>
<organism evidence="2">
    <name type="scientific">Galaxaura rugosa</name>
    <dbReference type="NCBI Taxonomy" id="268570"/>
    <lineage>
        <taxon>Eukaryota</taxon>
        <taxon>Rhodophyta</taxon>
        <taxon>Florideophyceae</taxon>
        <taxon>Nemaliophycidae</taxon>
        <taxon>Nemaliales</taxon>
        <taxon>Galaxauraceae</taxon>
        <taxon>Galaxaura</taxon>
    </lineage>
</organism>
<protein>
    <submittedName>
        <fullName evidence="2">Global nitrogen transcriptional regulator</fullName>
    </submittedName>
</protein>
<dbReference type="Pfam" id="PF13545">
    <property type="entry name" value="HTH_Crp_2"/>
    <property type="match status" value="1"/>
</dbReference>
<dbReference type="SUPFAM" id="SSF46785">
    <property type="entry name" value="Winged helix' DNA-binding domain"/>
    <property type="match status" value="1"/>
</dbReference>
<evidence type="ECO:0000259" key="1">
    <source>
        <dbReference type="PROSITE" id="PS51063"/>
    </source>
</evidence>
<feature type="domain" description="HTH crp-type" evidence="1">
    <location>
        <begin position="124"/>
        <end position="197"/>
    </location>
</feature>
<geneLocation type="chloroplast" evidence="2"/>
<gene>
    <name evidence="2" type="primary">ntcA</name>
    <name evidence="2" type="ORF">JFC0074_221</name>
</gene>
<dbReference type="AlphaFoldDB" id="A0A1G4NTG8"/>
<sequence>MPFIKSLNYSNIIAYTYKLSIGDSLIIHQNNHNTYFILEGISVITKVFTNQEKFSTYIANNKQILYTPFSKHTSNYFYQIEAISTVYILSFKSNKVELFKNLIDYQYDKILVSYYYMIELLIHKNIRQRLIHLLINLSEILGEYKKTYIVLNLSLSYNIIGSIIGANKNTISKLIKELETYQLITYRKTQIIIHDLVTLSKYKKNNKK</sequence>
<evidence type="ECO:0000313" key="2">
    <source>
        <dbReference type="EMBL" id="SCW21846.1"/>
    </source>
</evidence>
<keyword evidence="2" id="KW-0934">Plastid</keyword>
<keyword evidence="2" id="KW-0150">Chloroplast</keyword>
<dbReference type="InterPro" id="IPR036390">
    <property type="entry name" value="WH_DNA-bd_sf"/>
</dbReference>
<dbReference type="GO" id="GO:0003677">
    <property type="term" value="F:DNA binding"/>
    <property type="evidence" value="ECO:0007669"/>
    <property type="project" value="InterPro"/>
</dbReference>
<reference evidence="2" key="1">
    <citation type="submission" date="2016-10" db="EMBL/GenBank/DDBJ databases">
        <title>Chloroplast genomes as a tool to resolve red algal phylogenies: a case study in the Nemaliales.</title>
        <authorList>
            <person name="Costa J.F."/>
            <person name="Lin S.M."/>
            <person name="Macaya E.C."/>
            <person name="Fernandez-Garcia C."/>
            <person name="Verbruggen H."/>
        </authorList>
    </citation>
    <scope>NUCLEOTIDE SEQUENCE</scope>
    <source>
        <strain evidence="2">JFC0074</strain>
    </source>
</reference>
<dbReference type="InterPro" id="IPR036388">
    <property type="entry name" value="WH-like_DNA-bd_sf"/>
</dbReference>
<dbReference type="RefSeq" id="YP_009313592.1">
    <property type="nucleotide sequence ID" value="NC_031657.1"/>
</dbReference>
<accession>A0A1G4NTG8</accession>
<reference evidence="2" key="2">
    <citation type="submission" date="2016-10" db="EMBL/GenBank/DDBJ databases">
        <authorList>
            <person name="de Groot N.N."/>
        </authorList>
    </citation>
    <scope>NUCLEOTIDE SEQUENCE</scope>
    <source>
        <strain evidence="2">JFC0074</strain>
    </source>
</reference>